<feature type="domain" description="URB1 N-terminal" evidence="1">
    <location>
        <begin position="74"/>
        <end position="382"/>
    </location>
</feature>
<feature type="domain" description="URB1 C-terminal" evidence="2">
    <location>
        <begin position="2012"/>
        <end position="2202"/>
    </location>
</feature>
<proteinExistence type="predicted"/>
<dbReference type="InterPro" id="IPR039844">
    <property type="entry name" value="URB1"/>
</dbReference>
<comment type="caution">
    <text evidence="3">The sequence shown here is derived from an EMBL/GenBank/DDBJ whole genome shotgun (WGS) entry which is preliminary data.</text>
</comment>
<dbReference type="Proteomes" id="UP001604277">
    <property type="component" value="Unassembled WGS sequence"/>
</dbReference>
<name>A0ABD1R1K9_9LAMI</name>
<evidence type="ECO:0000259" key="2">
    <source>
        <dbReference type="Pfam" id="PF16201"/>
    </source>
</evidence>
<gene>
    <name evidence="3" type="ORF">Fot_43774</name>
</gene>
<evidence type="ECO:0000313" key="4">
    <source>
        <dbReference type="Proteomes" id="UP001604277"/>
    </source>
</evidence>
<protein>
    <submittedName>
        <fullName evidence="3">Ribosome 60S biogenesis N-terminal</fullName>
    </submittedName>
</protein>
<sequence>MGDTDDIDFNEQKLPEFTNKINHEAKLKELLRNLTSVESKLCADASKEFIKLLKSESGPEFLRAYVQTSSKLIEIFQAWDARKEKPGFSYVLSLISAILSHPDGMIDNFDGNSGVNIGRALDKFARVIIEEKMKDLYKELNSKEAKRQNPVLLLLASIVRRSSQLAWEVAKIFDFKLTIFPKLAEVKLRAKRFEERRKKYSTRKAYVGFSMAFLEVGNPRLLRGVLQQKEMYSGVLRGMGNDDEETVVHILSILCDKVLVPESLVPPGLRSVLFGSVTLEQLVSISGRADFGDAATLAHNVLITVCTNPENGLMPDLDRQPSPLRGNPKRLLDLMKKLKATEVESHKDLLLAIVNGRPLLGSAYLDEFPFNLEDLASPNWFAAVSLAANVVSSVSDGLVFSFVDSREPPTFDSPYVQNIMKCISPRPFARLVINKGLLHSDSRVKHGTLRLVLEELKFLESLMNNLESCYSKNQMLQRWTALKQDIQNEVRILLPDPQVLLSFFSSMNSHYKNLESLSKRKAESDVISEHYINGRKKLKASTANEDLDILIGGVNSFPELNASGDGEGVVDPSDEHQSSNETDFMKTIGDIWRLHQCSLKDMALEEGETYFYSKLLDVLQIYLRTMPAAFEGSFDFFKVLPSNPSSLPTILLQSLLPLLIQHVGWFSKYETPIRTQAQMYRHLHPFLSLLIYSPVREIKEQAYVLAQAAMLSTGAFDNNTREICAWFFFIPGYNSNSIYVEEPEVEIFQKLSSIIVSFLCDAVSTIGNNLFKYMDLLRRYIYDSEGRKDLIPEFSPFIICILEKCLRLLSSGSGAFTLPQKTLISLYACCTIKYIMDTQVDAVPLSFLIERLLSEKLEGSSSKVNVLELSACPCEWRPLKTLLLFSRNILQQQTYKVTSVPGEVMHSDSSFVSTLGDVKRVVDSEYSIGLVGSTLGFSFSTMCTSPAEILWNFPSVISIANNLLGAAFSVLASIFFLQSSFLTDVSKLWPEMFTAGLESVRVHGEDRKDEMIHNVDVDSMEAASAAFCLYLEKAPFYVLFSAIAHSSDSHLFKHPKLQKLLLAKLSDMPPDHLISSLCNLLFWINQAQSSYRARPLDELETLSELCFTLAEHSLKQIFVENTNNFFSAYAQAPLQLQYAAEVAEIIFNHPAVTASLKWPFSGNVDLSDSVFGETSEILLQVAKQGVHRMNHHVLNLLGTTCELSFSSCNCQRSQWEGSHSNRIAKAFKGLVQKLFVTFKNKFDGCIKTKDFKPLLPTFYALHTLICFISPFELLELVKWLFSRIDVHDLAFSLSSRNSALSVGLHIAGWAFDFLLGHMWQPFLGSTEFNFFVGIKKKSFDVPLFEGIFFQAYEIASHFELDVADTCLLKAVKVVKKMHKVMQNPCLHSIMVLSRVIASIPVNLLSHCLHRINKTKTELLFLISEMSPLHLSIFGHMFSEMPNKSLLPKAKSMPETCLDLFSDDEVVMHLPMVFLYLNSIPLKFGGRFYKYFEYVTSFYGRRLLDGFSNWNSFVSKEIFEIGVDESFPLSKEEFLNLFGDSLLVKSIFMVLDYLVLSGDSLKLERRLTLFDSVCPYVSANDDLLDCDHSQIEFDSLKQSLNFVNRAVAKIKFCRMLLFPDYNQHQSWLDNGETKMNPLEVTSDVLDKSRFRFINLLIHSWMLLVKKFPGDIDHSKQLDGKNISLFRFLEVFIMRTILDLTTSMHDCLIRLDSLAFIELFAKSFLLYRFEDPATLKTLRTVLTSLSQGNFSCITLLQLLLAHSQFTKTIHLSSKSFGSTQFGLVFTPMQSMLRSLVISRTDALNRRSNMTSSQLNLKQLELIKLVRVLFRIKAHQSKVNGGGDTGINSKELLYLLLSSYGATLSEVDLEIYNLMIEIESDDKSGTGTIAEMDYLWGIAALKVRKEREQDQGITSLNTTDIEAFEDRRRIQFREHVPVDPKLCAQTVLYFPYDRTANEGTTSKLKKDNFEDDHEDYDVTIDTMEIYDPVFILRFSVHCLSMGYIEPIEFASLGLLAVTFVSISSPDIEVRKLAYEALAKFKTALEKCLKRKDVTRLRLLLSYLQNGIEEPWQRITSITAVFVAEASFVLLDPSHDNYSTISKNLMRCSSVNMKTIPLFQNFFWSSSVSFKTDRLWILRLLYAGLNTDDDAQVYIRNSTFEMLMSFYGSPLSDNVSKELIIQIVRKAVKLHKMTRFLVEHCGLILWLSSIVSSLCWIEHEDRKKCIFTQLPIILEVVNHVTSARNIVEWLQKYALEQLSELSCHLYKLLVNDGELMKDQSAVNSILQILTLVLKISQKRKVYQPHFTLSDDGLFQLCEAIDVCSKKKNSPCAVLGLKAVLMSTPPITIMGTDQEKLLKFLSWAVRTAIQSDSTEVLQPEESDYHMTTLSEKEPEDSLVSKLLRWLTASVILGKNSCKLRKFNTDNLLEQSNINNLQSLLECHEKRFGENEVGYDCGEILAASIFYLQQLLGVNLRLLPSVVSAMCLLLLSGSGSSDMEFSLGLGISLPSLLSKIRCPAEANPAWRWSFYQPWRDLSFELDGVKRIDEIHACEQLLVVISNILGRKSLCSHFLSLEDVKISHVFEWERSILDAE</sequence>
<keyword evidence="4" id="KW-1185">Reference proteome</keyword>
<dbReference type="Pfam" id="PF16201">
    <property type="entry name" value="NopRA1"/>
    <property type="match status" value="1"/>
</dbReference>
<evidence type="ECO:0000259" key="1">
    <source>
        <dbReference type="Pfam" id="PF11707"/>
    </source>
</evidence>
<reference evidence="4" key="1">
    <citation type="submission" date="2024-07" db="EMBL/GenBank/DDBJ databases">
        <title>Two chromosome-level genome assemblies of Korean endemic species Abeliophyllum distichum and Forsythia ovata (Oleaceae).</title>
        <authorList>
            <person name="Jang H."/>
        </authorList>
    </citation>
    <scope>NUCLEOTIDE SEQUENCE [LARGE SCALE GENOMIC DNA]</scope>
</reference>
<evidence type="ECO:0000313" key="3">
    <source>
        <dbReference type="EMBL" id="KAL2482330.1"/>
    </source>
</evidence>
<organism evidence="3 4">
    <name type="scientific">Forsythia ovata</name>
    <dbReference type="NCBI Taxonomy" id="205694"/>
    <lineage>
        <taxon>Eukaryota</taxon>
        <taxon>Viridiplantae</taxon>
        <taxon>Streptophyta</taxon>
        <taxon>Embryophyta</taxon>
        <taxon>Tracheophyta</taxon>
        <taxon>Spermatophyta</taxon>
        <taxon>Magnoliopsida</taxon>
        <taxon>eudicotyledons</taxon>
        <taxon>Gunneridae</taxon>
        <taxon>Pentapetalae</taxon>
        <taxon>asterids</taxon>
        <taxon>lamiids</taxon>
        <taxon>Lamiales</taxon>
        <taxon>Oleaceae</taxon>
        <taxon>Forsythieae</taxon>
        <taxon>Forsythia</taxon>
    </lineage>
</organism>
<dbReference type="EMBL" id="JBFOLJ010000013">
    <property type="protein sequence ID" value="KAL2482330.1"/>
    <property type="molecule type" value="Genomic_DNA"/>
</dbReference>
<dbReference type="Pfam" id="PF11707">
    <property type="entry name" value="Npa1"/>
    <property type="match status" value="1"/>
</dbReference>
<dbReference type="PANTHER" id="PTHR13500:SF0">
    <property type="entry name" value="NUCLEOLAR PRE-RIBOSOMAL-ASSOCIATED PROTEIN 1"/>
    <property type="match status" value="1"/>
</dbReference>
<dbReference type="PANTHER" id="PTHR13500">
    <property type="entry name" value="NUCLEOLAR PRERIBOSOMAL-ASSOCIATED PROTEIN 1"/>
    <property type="match status" value="1"/>
</dbReference>
<dbReference type="InterPro" id="IPR021714">
    <property type="entry name" value="URB1_N"/>
</dbReference>
<accession>A0ABD1R1K9</accession>
<dbReference type="InterPro" id="IPR032436">
    <property type="entry name" value="URB1_C"/>
</dbReference>